<keyword evidence="7" id="KW-0408">Iron</keyword>
<evidence type="ECO:0000256" key="6">
    <source>
        <dbReference type="ARBA" id="ARBA00022692"/>
    </source>
</evidence>
<comment type="similarity">
    <text evidence="2 13 14">Belongs to the TonB-dependent receptor family.</text>
</comment>
<evidence type="ECO:0000256" key="11">
    <source>
        <dbReference type="ARBA" id="ARBA00023170"/>
    </source>
</evidence>
<evidence type="ECO:0000256" key="8">
    <source>
        <dbReference type="ARBA" id="ARBA00023065"/>
    </source>
</evidence>
<feature type="signal peptide" evidence="15">
    <location>
        <begin position="1"/>
        <end position="34"/>
    </location>
</feature>
<reference evidence="19" key="2">
    <citation type="journal article" date="2023" name="Annu. Rev. Microbiol.">
        <title>TonB-Dependent Transport Across the Bacterial Outer Membrane.</title>
        <authorList>
            <person name="Silale A."/>
            <person name="van den Berg B."/>
        </authorList>
    </citation>
    <scope>NUCLEOTIDE SEQUENCE</scope>
</reference>
<dbReference type="Gene3D" id="2.170.130.10">
    <property type="entry name" value="TonB-dependent receptor, plug domain"/>
    <property type="match status" value="1"/>
</dbReference>
<feature type="domain" description="TonB-dependent receptor-like beta-barrel" evidence="16">
    <location>
        <begin position="306"/>
        <end position="864"/>
    </location>
</feature>
<evidence type="ECO:0000256" key="10">
    <source>
        <dbReference type="ARBA" id="ARBA00023136"/>
    </source>
</evidence>
<dbReference type="RefSeq" id="WP_028311473.1">
    <property type="nucleotide sequence ID" value="NZ_AXWS01000013.1"/>
</dbReference>
<dbReference type="InterPro" id="IPR012910">
    <property type="entry name" value="Plug_dom"/>
</dbReference>
<evidence type="ECO:0000256" key="12">
    <source>
        <dbReference type="ARBA" id="ARBA00023237"/>
    </source>
</evidence>
<dbReference type="InterPro" id="IPR036942">
    <property type="entry name" value="Beta-barrel_TonB_sf"/>
</dbReference>
<evidence type="ECO:0000256" key="4">
    <source>
        <dbReference type="ARBA" id="ARBA00022452"/>
    </source>
</evidence>
<evidence type="ECO:0000256" key="13">
    <source>
        <dbReference type="PROSITE-ProRule" id="PRU01360"/>
    </source>
</evidence>
<dbReference type="Pfam" id="PF07715">
    <property type="entry name" value="Plug"/>
    <property type="match status" value="1"/>
</dbReference>
<dbReference type="PANTHER" id="PTHR32552:SF81">
    <property type="entry name" value="TONB-DEPENDENT OUTER MEMBRANE RECEPTOR"/>
    <property type="match status" value="1"/>
</dbReference>
<keyword evidence="3 13" id="KW-0813">Transport</keyword>
<evidence type="ECO:0000259" key="16">
    <source>
        <dbReference type="Pfam" id="PF00593"/>
    </source>
</evidence>
<keyword evidence="15" id="KW-0732">Signal</keyword>
<feature type="chain" id="PRO_5034357849" evidence="15">
    <location>
        <begin position="35"/>
        <end position="895"/>
    </location>
</feature>
<dbReference type="InterPro" id="IPR039426">
    <property type="entry name" value="TonB-dep_rcpt-like"/>
</dbReference>
<keyword evidence="10 13" id="KW-0472">Membrane</keyword>
<evidence type="ECO:0000256" key="1">
    <source>
        <dbReference type="ARBA" id="ARBA00004571"/>
    </source>
</evidence>
<evidence type="ECO:0000256" key="9">
    <source>
        <dbReference type="ARBA" id="ARBA00023077"/>
    </source>
</evidence>
<protein>
    <submittedName>
        <fullName evidence="19">TonB-dependent receptor</fullName>
    </submittedName>
</protein>
<dbReference type="GO" id="GO:0006826">
    <property type="term" value="P:iron ion transport"/>
    <property type="evidence" value="ECO:0007669"/>
    <property type="project" value="UniProtKB-KW"/>
</dbReference>
<keyword evidence="8" id="KW-0406">Ion transport</keyword>
<dbReference type="AlphaFoldDB" id="A0A8B6X4B6"/>
<keyword evidence="18" id="KW-1185">Reference proteome</keyword>
<evidence type="ECO:0000259" key="17">
    <source>
        <dbReference type="Pfam" id="PF07715"/>
    </source>
</evidence>
<comment type="subcellular location">
    <subcellularLocation>
        <location evidence="1 13">Cell outer membrane</location>
        <topology evidence="1 13">Multi-pass membrane protein</topology>
    </subcellularLocation>
</comment>
<keyword evidence="5" id="KW-0410">Iron transport</keyword>
<keyword evidence="4 13" id="KW-1134">Transmembrane beta strand</keyword>
<dbReference type="GO" id="GO:0009279">
    <property type="term" value="C:cell outer membrane"/>
    <property type="evidence" value="ECO:0007669"/>
    <property type="project" value="UniProtKB-SubCell"/>
</dbReference>
<keyword evidence="11 19" id="KW-0675">Receptor</keyword>
<organism evidence="18 19">
    <name type="scientific">Derxia gummosa DSM 723</name>
    <dbReference type="NCBI Taxonomy" id="1121388"/>
    <lineage>
        <taxon>Bacteria</taxon>
        <taxon>Pseudomonadati</taxon>
        <taxon>Pseudomonadota</taxon>
        <taxon>Betaproteobacteria</taxon>
        <taxon>Burkholderiales</taxon>
        <taxon>Alcaligenaceae</taxon>
        <taxon>Derxia</taxon>
    </lineage>
</organism>
<dbReference type="SUPFAM" id="SSF56935">
    <property type="entry name" value="Porins"/>
    <property type="match status" value="1"/>
</dbReference>
<feature type="domain" description="TonB-dependent receptor plug" evidence="17">
    <location>
        <begin position="64"/>
        <end position="170"/>
    </location>
</feature>
<evidence type="ECO:0000313" key="19">
    <source>
        <dbReference type="RefSeq" id="WP_028311473.1"/>
    </source>
</evidence>
<dbReference type="PROSITE" id="PS52016">
    <property type="entry name" value="TONB_DEPENDENT_REC_3"/>
    <property type="match status" value="1"/>
</dbReference>
<accession>A0A8B6X4B6</accession>
<dbReference type="PANTHER" id="PTHR32552">
    <property type="entry name" value="FERRICHROME IRON RECEPTOR-RELATED"/>
    <property type="match status" value="1"/>
</dbReference>
<reference evidence="19" key="3">
    <citation type="submission" date="2025-08" db="UniProtKB">
        <authorList>
            <consortium name="RefSeq"/>
        </authorList>
    </citation>
    <scope>IDENTIFICATION</scope>
</reference>
<evidence type="ECO:0000256" key="15">
    <source>
        <dbReference type="SAM" id="SignalP"/>
    </source>
</evidence>
<sequence length="895" mass="97478">MKTDIPQPRVAQAAPLRHLPIAAALLAVFAQPHAGWAQQAPEPGADEQSLGTVTVRQRPKLEKLKDTPASVAVVSGAELDRELAQDLGAITKRAASVSFNQNNTRGASLSIRGLGKRGFSEQQDPSVLLTVDGVSYALTQLGNFDFYDIDSVEVYRGPTGTRGGKGGVAGEVIVNSKAPSFAPTADYQLTYGQRDTVIAKAAFGGPIVEDLLAWRSSFIVNKGRGYYSNSSNDRGTLSLYNKDRISGRTQFLLTPTSDFKALATIEIEPKTTQLQNGLANYVDTPLRYADGSLVDRNGTSVRSLLNGYTDSSGVFHQPRGWFANRGLTYGDYLNQPVRSGSVSFDRSEGQYVSTKAGSLKLDWDRDDYVLTSITGFRNYTFDARNDEGTTFDVAKFGGGGVYYNQLSQEFKVANKPGGFVDWVAGAYLLTTRNTVESHQGYGNDAGAWYANITQYERLDTNAGTNRGAGLALLRDSLDDLYTVSRNNLRTRSTALYGNTTWHFTDDFSLVTGLRFGQERRNSSTWAWVDKNGVGSALNPASTQYGLLNKDGSGLGGFAADASGTLAAGNTASQLAVADQVAQRYYGVNYADLTAPQRLQIATARAIRLARINSLFSGVSGSLKDHALPTAIISPTYRFDENLTGYVSWQYGEKAGSVLQVNDHNKTVKPERTNDFEIGFKSSLLDRTLTLNANLFLMNIRDYQQSVVEVDAYQTALQGSTQYVSVQGNAQKVQSKGLEVDGVYTGLRNVQLRFSASYNDAQYKRFTGAGKPSELTYLPASFLDQSGKTLAGAPKYLVNLGAEYRLPVLGNKVFHASVNNAYTTRYNTDELLSEYSWVAAHSTTDFSVGLGTARKGFDASIVVRNAFDDRSHEKGWTSYEPNPYPRWVGLVFTGAL</sequence>
<evidence type="ECO:0000256" key="5">
    <source>
        <dbReference type="ARBA" id="ARBA00022496"/>
    </source>
</evidence>
<name>A0A8B6X4B6_9BURK</name>
<dbReference type="InterPro" id="IPR037066">
    <property type="entry name" value="Plug_dom_sf"/>
</dbReference>
<keyword evidence="12 13" id="KW-0998">Cell outer membrane</keyword>
<evidence type="ECO:0000256" key="3">
    <source>
        <dbReference type="ARBA" id="ARBA00022448"/>
    </source>
</evidence>
<dbReference type="Gene3D" id="2.40.170.20">
    <property type="entry name" value="TonB-dependent receptor, beta-barrel domain"/>
    <property type="match status" value="1"/>
</dbReference>
<evidence type="ECO:0000256" key="7">
    <source>
        <dbReference type="ARBA" id="ARBA00023004"/>
    </source>
</evidence>
<keyword evidence="9 14" id="KW-0798">TonB box</keyword>
<dbReference type="Proteomes" id="UP000675920">
    <property type="component" value="Unplaced"/>
</dbReference>
<proteinExistence type="inferred from homology"/>
<evidence type="ECO:0000313" key="18">
    <source>
        <dbReference type="Proteomes" id="UP000675920"/>
    </source>
</evidence>
<evidence type="ECO:0000256" key="14">
    <source>
        <dbReference type="RuleBase" id="RU003357"/>
    </source>
</evidence>
<evidence type="ECO:0000256" key="2">
    <source>
        <dbReference type="ARBA" id="ARBA00009810"/>
    </source>
</evidence>
<reference evidence="19" key="1">
    <citation type="journal article" date="2022" name="Front. Microbiol.">
        <title>The Ton Motor.</title>
        <authorList>
            <person name="Ratliff A.C."/>
            <person name="Buchanan S.K."/>
            <person name="Celia H."/>
        </authorList>
    </citation>
    <scope>NUCLEOTIDE SEQUENCE</scope>
</reference>
<dbReference type="InterPro" id="IPR000531">
    <property type="entry name" value="Beta-barrel_TonB"/>
</dbReference>
<dbReference type="Pfam" id="PF00593">
    <property type="entry name" value="TonB_dep_Rec_b-barrel"/>
    <property type="match status" value="1"/>
</dbReference>
<keyword evidence="6 13" id="KW-0812">Transmembrane</keyword>